<dbReference type="GO" id="GO:0098703">
    <property type="term" value="P:calcium ion import across plasma membrane"/>
    <property type="evidence" value="ECO:0007669"/>
    <property type="project" value="TreeGrafter"/>
</dbReference>
<keyword evidence="1" id="KW-0677">Repeat</keyword>
<organism evidence="3">
    <name type="scientific">Capitella teleta</name>
    <name type="common">Polychaete worm</name>
    <dbReference type="NCBI Taxonomy" id="283909"/>
    <lineage>
        <taxon>Eukaryota</taxon>
        <taxon>Metazoa</taxon>
        <taxon>Spiralia</taxon>
        <taxon>Lophotrochozoa</taxon>
        <taxon>Annelida</taxon>
        <taxon>Polychaeta</taxon>
        <taxon>Sedentaria</taxon>
        <taxon>Scolecida</taxon>
        <taxon>Capitellidae</taxon>
        <taxon>Capitella</taxon>
    </lineage>
</organism>
<dbReference type="STRING" id="283909.R7UXK9"/>
<proteinExistence type="predicted"/>
<dbReference type="Proteomes" id="UP000014760">
    <property type="component" value="Unassembled WGS sequence"/>
</dbReference>
<dbReference type="InterPro" id="IPR024862">
    <property type="entry name" value="TRPV"/>
</dbReference>
<evidence type="ECO:0000313" key="4">
    <source>
        <dbReference type="EnsemblMetazoa" id="CapteP125088"/>
    </source>
</evidence>
<keyword evidence="5" id="KW-1185">Reference proteome</keyword>
<evidence type="ECO:0000313" key="3">
    <source>
        <dbReference type="EMBL" id="ELU08126.1"/>
    </source>
</evidence>
<feature type="non-terminal residue" evidence="3">
    <location>
        <position position="156"/>
    </location>
</feature>
<keyword evidence="2" id="KW-0812">Transmembrane</keyword>
<evidence type="ECO:0008006" key="6">
    <source>
        <dbReference type="Google" id="ProtNLM"/>
    </source>
</evidence>
<protein>
    <recommendedName>
        <fullName evidence="6">Polycystin cation channel PKD1/PKD2 domain-containing protein</fullName>
    </recommendedName>
</protein>
<reference evidence="3 5" key="2">
    <citation type="journal article" date="2013" name="Nature">
        <title>Insights into bilaterian evolution from three spiralian genomes.</title>
        <authorList>
            <person name="Simakov O."/>
            <person name="Marletaz F."/>
            <person name="Cho S.J."/>
            <person name="Edsinger-Gonzales E."/>
            <person name="Havlak P."/>
            <person name="Hellsten U."/>
            <person name="Kuo D.H."/>
            <person name="Larsson T."/>
            <person name="Lv J."/>
            <person name="Arendt D."/>
            <person name="Savage R."/>
            <person name="Osoegawa K."/>
            <person name="de Jong P."/>
            <person name="Grimwood J."/>
            <person name="Chapman J.A."/>
            <person name="Shapiro H."/>
            <person name="Aerts A."/>
            <person name="Otillar R.P."/>
            <person name="Terry A.Y."/>
            <person name="Boore J.L."/>
            <person name="Grigoriev I.V."/>
            <person name="Lindberg D.R."/>
            <person name="Seaver E.C."/>
            <person name="Weisblat D.A."/>
            <person name="Putnam N.H."/>
            <person name="Rokhsar D.S."/>
        </authorList>
    </citation>
    <scope>NUCLEOTIDE SEQUENCE</scope>
    <source>
        <strain evidence="3 5">I ESC-2004</strain>
    </source>
</reference>
<dbReference type="GO" id="GO:0005886">
    <property type="term" value="C:plasma membrane"/>
    <property type="evidence" value="ECO:0007669"/>
    <property type="project" value="TreeGrafter"/>
</dbReference>
<dbReference type="PANTHER" id="PTHR10582:SF25">
    <property type="entry name" value="TRANSIENT RECEPTOR POTENTIAL CATION CHANNEL SUBFAMILY V MEMBER 6"/>
    <property type="match status" value="1"/>
</dbReference>
<dbReference type="PANTHER" id="PTHR10582">
    <property type="entry name" value="TRANSIENT RECEPTOR POTENTIAL ION CHANNEL PROTEIN"/>
    <property type="match status" value="1"/>
</dbReference>
<evidence type="ECO:0000256" key="2">
    <source>
        <dbReference type="SAM" id="Phobius"/>
    </source>
</evidence>
<dbReference type="AlphaFoldDB" id="R7UXK9"/>
<dbReference type="HOGENOM" id="CLU_1691116_0_0_1"/>
<reference evidence="4" key="3">
    <citation type="submission" date="2015-06" db="UniProtKB">
        <authorList>
            <consortium name="EnsemblMetazoa"/>
        </authorList>
    </citation>
    <scope>IDENTIFICATION</scope>
</reference>
<feature type="transmembrane region" description="Helical" evidence="2">
    <location>
        <begin position="30"/>
        <end position="50"/>
    </location>
</feature>
<dbReference type="OMA" id="GHEESKY"/>
<gene>
    <name evidence="3" type="ORF">CAPTEDRAFT_125088</name>
</gene>
<dbReference type="EMBL" id="KB299314">
    <property type="protein sequence ID" value="ELU08126.1"/>
    <property type="molecule type" value="Genomic_DNA"/>
</dbReference>
<evidence type="ECO:0000313" key="5">
    <source>
        <dbReference type="Proteomes" id="UP000014760"/>
    </source>
</evidence>
<feature type="transmembrane region" description="Helical" evidence="2">
    <location>
        <begin position="71"/>
        <end position="93"/>
    </location>
</feature>
<dbReference type="GO" id="GO:0005262">
    <property type="term" value="F:calcium channel activity"/>
    <property type="evidence" value="ECO:0007669"/>
    <property type="project" value="TreeGrafter"/>
</dbReference>
<keyword evidence="2" id="KW-1133">Transmembrane helix</keyword>
<name>R7UXK9_CAPTE</name>
<keyword evidence="2" id="KW-0472">Membrane</keyword>
<feature type="transmembrane region" description="Helical" evidence="2">
    <location>
        <begin position="132"/>
        <end position="155"/>
    </location>
</feature>
<dbReference type="EnsemblMetazoa" id="CapteT125088">
    <property type="protein sequence ID" value="CapteP125088"/>
    <property type="gene ID" value="CapteG125088"/>
</dbReference>
<accession>R7UXK9</accession>
<dbReference type="EMBL" id="AMQN01021904">
    <property type="status" value="NOT_ANNOTATED_CDS"/>
    <property type="molecule type" value="Genomic_DNA"/>
</dbReference>
<feature type="transmembrane region" description="Helical" evidence="2">
    <location>
        <begin position="7"/>
        <end position="24"/>
    </location>
</feature>
<evidence type="ECO:0000256" key="1">
    <source>
        <dbReference type="ARBA" id="ARBA00022737"/>
    </source>
</evidence>
<dbReference type="OrthoDB" id="533508at2759"/>
<sequence length="156" mass="17882">MASHISGILFSTTVFIWFGFFELAAHSQAYILSVALLLGWMFTISFAKGFETVHSFSIILKHIFIRDITRFLFIYLFVMLGFALAFHVLFQLVPLLADRYHSPWDTFFMTLNVMLGLEDSLFEDFESSYGTAVAFIKTTYVAYVLLSGIILFNLLI</sequence>
<reference evidence="5" key="1">
    <citation type="submission" date="2012-12" db="EMBL/GenBank/DDBJ databases">
        <authorList>
            <person name="Hellsten U."/>
            <person name="Grimwood J."/>
            <person name="Chapman J.A."/>
            <person name="Shapiro H."/>
            <person name="Aerts A."/>
            <person name="Otillar R.P."/>
            <person name="Terry A.Y."/>
            <person name="Boore J.L."/>
            <person name="Simakov O."/>
            <person name="Marletaz F."/>
            <person name="Cho S.-J."/>
            <person name="Edsinger-Gonzales E."/>
            <person name="Havlak P."/>
            <person name="Kuo D.-H."/>
            <person name="Larsson T."/>
            <person name="Lv J."/>
            <person name="Arendt D."/>
            <person name="Savage R."/>
            <person name="Osoegawa K."/>
            <person name="de Jong P."/>
            <person name="Lindberg D.R."/>
            <person name="Seaver E.C."/>
            <person name="Weisblat D.A."/>
            <person name="Putnam N.H."/>
            <person name="Grigoriev I.V."/>
            <person name="Rokhsar D.S."/>
        </authorList>
    </citation>
    <scope>NUCLEOTIDE SEQUENCE</scope>
    <source>
        <strain evidence="5">I ESC-2004</strain>
    </source>
</reference>